<keyword evidence="4" id="KW-0378">Hydrolase</keyword>
<evidence type="ECO:0000256" key="1">
    <source>
        <dbReference type="ARBA" id="ARBA00007447"/>
    </source>
</evidence>
<dbReference type="Gramene" id="RZC48261">
    <property type="protein sequence ID" value="RZC48261"/>
    <property type="gene ID" value="C5167_041194"/>
</dbReference>
<dbReference type="GO" id="GO:0004190">
    <property type="term" value="F:aspartic-type endopeptidase activity"/>
    <property type="evidence" value="ECO:0007669"/>
    <property type="project" value="UniProtKB-KW"/>
</dbReference>
<dbReference type="Pfam" id="PF14543">
    <property type="entry name" value="TAXi_N"/>
    <property type="match status" value="1"/>
</dbReference>
<dbReference type="GO" id="GO:0006508">
    <property type="term" value="P:proteolysis"/>
    <property type="evidence" value="ECO:0007669"/>
    <property type="project" value="UniProtKB-KW"/>
</dbReference>
<dbReference type="Gene3D" id="2.40.70.10">
    <property type="entry name" value="Acid Proteases"/>
    <property type="match status" value="2"/>
</dbReference>
<feature type="chain" id="PRO_5021398248" description="Peptidase A1 domain-containing protein" evidence="6">
    <location>
        <begin position="31"/>
        <end position="466"/>
    </location>
</feature>
<evidence type="ECO:0000313" key="9">
    <source>
        <dbReference type="Proteomes" id="UP000316621"/>
    </source>
</evidence>
<dbReference type="InterPro" id="IPR034161">
    <property type="entry name" value="Pepsin-like_plant"/>
</dbReference>
<evidence type="ECO:0000256" key="3">
    <source>
        <dbReference type="ARBA" id="ARBA00022750"/>
    </source>
</evidence>
<keyword evidence="2" id="KW-0645">Protease</keyword>
<reference evidence="8 9" key="1">
    <citation type="journal article" date="2018" name="Science">
        <title>The opium poppy genome and morphinan production.</title>
        <authorList>
            <person name="Guo L."/>
            <person name="Winzer T."/>
            <person name="Yang X."/>
            <person name="Li Y."/>
            <person name="Ning Z."/>
            <person name="He Z."/>
            <person name="Teodor R."/>
            <person name="Lu Y."/>
            <person name="Bowser T.A."/>
            <person name="Graham I.A."/>
            <person name="Ye K."/>
        </authorList>
    </citation>
    <scope>NUCLEOTIDE SEQUENCE [LARGE SCALE GENOMIC DNA]</scope>
    <source>
        <strain evidence="9">cv. HN1</strain>
        <tissue evidence="8">Leaves</tissue>
    </source>
</reference>
<evidence type="ECO:0000313" key="8">
    <source>
        <dbReference type="EMBL" id="RZC48261.1"/>
    </source>
</evidence>
<keyword evidence="5" id="KW-0325">Glycoprotein</keyword>
<gene>
    <name evidence="8" type="ORF">C5167_041194</name>
</gene>
<keyword evidence="3" id="KW-0064">Aspartyl protease</keyword>
<evidence type="ECO:0000256" key="2">
    <source>
        <dbReference type="ARBA" id="ARBA00022670"/>
    </source>
</evidence>
<name>A0A4Y7IKK5_PAPSO</name>
<evidence type="ECO:0000256" key="5">
    <source>
        <dbReference type="ARBA" id="ARBA00023180"/>
    </source>
</evidence>
<dbReference type="InterPro" id="IPR032861">
    <property type="entry name" value="TAXi_N"/>
</dbReference>
<evidence type="ECO:0000256" key="4">
    <source>
        <dbReference type="ARBA" id="ARBA00022801"/>
    </source>
</evidence>
<dbReference type="InterPro" id="IPR032799">
    <property type="entry name" value="TAXi_C"/>
</dbReference>
<dbReference type="InterPro" id="IPR033121">
    <property type="entry name" value="PEPTIDASE_A1"/>
</dbReference>
<keyword evidence="6" id="KW-0732">Signal</keyword>
<dbReference type="CDD" id="cd05476">
    <property type="entry name" value="pepsin_A_like_plant"/>
    <property type="match status" value="1"/>
</dbReference>
<dbReference type="Proteomes" id="UP000316621">
    <property type="component" value="Chromosome 1"/>
</dbReference>
<dbReference type="PANTHER" id="PTHR47967:SF23">
    <property type="entry name" value="OS04G0448300 PROTEIN"/>
    <property type="match status" value="1"/>
</dbReference>
<feature type="domain" description="Peptidase A1" evidence="7">
    <location>
        <begin position="108"/>
        <end position="459"/>
    </location>
</feature>
<feature type="signal peptide" evidence="6">
    <location>
        <begin position="1"/>
        <end position="30"/>
    </location>
</feature>
<accession>A0A4Y7IKK5</accession>
<dbReference type="InterPro" id="IPR051708">
    <property type="entry name" value="Plant_Aspart_Prot_A1"/>
</dbReference>
<protein>
    <recommendedName>
        <fullName evidence="7">Peptidase A1 domain-containing protein</fullName>
    </recommendedName>
</protein>
<dbReference type="PROSITE" id="PS51767">
    <property type="entry name" value="PEPTIDASE_A1"/>
    <property type="match status" value="1"/>
</dbReference>
<dbReference type="InterPro" id="IPR021109">
    <property type="entry name" value="Peptidase_aspartic_dom_sf"/>
</dbReference>
<dbReference type="GO" id="GO:0005576">
    <property type="term" value="C:extracellular region"/>
    <property type="evidence" value="ECO:0007669"/>
    <property type="project" value="TreeGrafter"/>
</dbReference>
<keyword evidence="9" id="KW-1185">Reference proteome</keyword>
<dbReference type="Pfam" id="PF14541">
    <property type="entry name" value="TAXi_C"/>
    <property type="match status" value="1"/>
</dbReference>
<organism evidence="8 9">
    <name type="scientific">Papaver somniferum</name>
    <name type="common">Opium poppy</name>
    <dbReference type="NCBI Taxonomy" id="3469"/>
    <lineage>
        <taxon>Eukaryota</taxon>
        <taxon>Viridiplantae</taxon>
        <taxon>Streptophyta</taxon>
        <taxon>Embryophyta</taxon>
        <taxon>Tracheophyta</taxon>
        <taxon>Spermatophyta</taxon>
        <taxon>Magnoliopsida</taxon>
        <taxon>Ranunculales</taxon>
        <taxon>Papaveraceae</taxon>
        <taxon>Papaveroideae</taxon>
        <taxon>Papaver</taxon>
    </lineage>
</organism>
<dbReference type="OMA" id="NTWIRNS"/>
<dbReference type="PANTHER" id="PTHR47967">
    <property type="entry name" value="OS07G0603500 PROTEIN-RELATED"/>
    <property type="match status" value="1"/>
</dbReference>
<dbReference type="EMBL" id="CM010715">
    <property type="protein sequence ID" value="RZC48261.1"/>
    <property type="molecule type" value="Genomic_DNA"/>
</dbReference>
<proteinExistence type="inferred from homology"/>
<evidence type="ECO:0000259" key="7">
    <source>
        <dbReference type="PROSITE" id="PS51767"/>
    </source>
</evidence>
<dbReference type="SUPFAM" id="SSF50630">
    <property type="entry name" value="Acid proteases"/>
    <property type="match status" value="1"/>
</dbReference>
<comment type="similarity">
    <text evidence="1">Belongs to the peptidase A1 family.</text>
</comment>
<dbReference type="AlphaFoldDB" id="A0A4Y7IKK5"/>
<dbReference type="OrthoDB" id="2747330at2759"/>
<evidence type="ECO:0000256" key="6">
    <source>
        <dbReference type="SAM" id="SignalP"/>
    </source>
</evidence>
<sequence>MGTSSSSSSSISSSALLLLIFLILVSSSSCFISATSFSFSDHKRNTKPVGFTARLIHRDSPESPFYDPKLTDAERMRNAEERSMERYNHFTRRPNDVRAPVDYRTSAFVIIFGVGTPPVDTYALIDTASDMTWIQCRPCEQCYTQDKGVPIFDPRKSSSYVKIGCEDPLCNGEYPGQLTCDRDGIFCSYHQSYYDAAQSEGILSIDNFSFLDDTHFDGTKIKIQLPFGCGHNNTYPNGDYGIPGVFGVNKDALSFISLNNIDRFSHCFASIYRKGSPKTSLIRFGEDAIITNETTPMVGFGNKSFPLYYVSLEGISVGLTRLNIPQGTFQISETGYRGVIIDTGTTNTNLAGDAYDVLLAELEKRIILERVSISNYELCYLVETMEQVINDFPKITYHFTGLNHTLDVWNAWSLYSGKYGLTVCLRFKRATDDLTIIGFQHLLDVNVGYDLRNKVISLQNGDCTKE</sequence>